<comment type="caution">
    <text evidence="9">The sequence shown here is derived from an EMBL/GenBank/DDBJ whole genome shotgun (WGS) entry which is preliminary data.</text>
</comment>
<feature type="transmembrane region" description="Helical" evidence="8">
    <location>
        <begin position="358"/>
        <end position="379"/>
    </location>
</feature>
<feature type="transmembrane region" description="Helical" evidence="8">
    <location>
        <begin position="293"/>
        <end position="311"/>
    </location>
</feature>
<evidence type="ECO:0000256" key="2">
    <source>
        <dbReference type="ARBA" id="ARBA00022448"/>
    </source>
</evidence>
<evidence type="ECO:0000313" key="10">
    <source>
        <dbReference type="Proteomes" id="UP000051888"/>
    </source>
</evidence>
<evidence type="ECO:0000256" key="6">
    <source>
        <dbReference type="ARBA" id="ARBA00023065"/>
    </source>
</evidence>
<dbReference type="Pfam" id="PF02386">
    <property type="entry name" value="TrkH"/>
    <property type="match status" value="1"/>
</dbReference>
<reference evidence="9 10" key="1">
    <citation type="submission" date="2015-09" db="EMBL/GenBank/DDBJ databases">
        <title>Genome sequencing project for genomic taxonomy and phylogenomics of Bacillus-like bacteria.</title>
        <authorList>
            <person name="Liu B."/>
            <person name="Wang J."/>
            <person name="Zhu Y."/>
            <person name="Liu G."/>
            <person name="Chen Q."/>
            <person name="Chen Z."/>
            <person name="Lan J."/>
            <person name="Che J."/>
            <person name="Ge C."/>
            <person name="Shi H."/>
            <person name="Pan Z."/>
            <person name="Liu X."/>
        </authorList>
    </citation>
    <scope>NUCLEOTIDE SEQUENCE [LARGE SCALE GENOMIC DNA]</scope>
    <source>
        <strain evidence="9 10">LMG 18435</strain>
    </source>
</reference>
<keyword evidence="4 8" id="KW-0812">Transmembrane</keyword>
<dbReference type="GO" id="GO:0030001">
    <property type="term" value="P:metal ion transport"/>
    <property type="evidence" value="ECO:0007669"/>
    <property type="project" value="UniProtKB-ARBA"/>
</dbReference>
<keyword evidence="3" id="KW-1003">Cell membrane</keyword>
<feature type="transmembrane region" description="Helical" evidence="8">
    <location>
        <begin position="317"/>
        <end position="337"/>
    </location>
</feature>
<sequence>MFGKMRVWLERRSPVQVIVGYYLLAVVVSILLFSLPAVHKPGVHISFIDTVFTAVSVVSDTGLTVFNISENYSLFGYFVIMIVLQFGGIGIMAMSTFFWLLLGRRIGLRERRLIMVDNNQFALSGLVQLVKEILKMVLWTELIGAVIFGFHFLKYFPTWKEAFLQGLFASVSATTNAGMDITGESLTPFAGDYFVQIITIILIIFGAIGFPVLIEVKTYFSSRKKKLEHPFRFSLFTKITTFTYGILFITGTILILLLEWQHYFKSLTWHQSFFYALFQAATTRSAGLTTMNITEFSVPTLLIMSVFMFIGGSPNSVGGGIRTTTFALNMLFVYHFAKGNREIKIFKRELHQDDVMKSLAITILAIMMCCISVVTISISDKQQELISILFEVCSAFGTVGLSMGITPDLSILSKCILMILMFVGRIGLTSFLYIIGGDNNKKAKYHYPKERVVTG</sequence>
<evidence type="ECO:0000256" key="8">
    <source>
        <dbReference type="SAM" id="Phobius"/>
    </source>
</evidence>
<keyword evidence="7 8" id="KW-0472">Membrane</keyword>
<dbReference type="PANTHER" id="PTHR32024:SF4">
    <property type="entry name" value="KTR SYSTEM POTASSIUM UPTAKE PROTEIN D"/>
    <property type="match status" value="1"/>
</dbReference>
<feature type="transmembrane region" description="Helical" evidence="8">
    <location>
        <begin position="15"/>
        <end position="35"/>
    </location>
</feature>
<feature type="transmembrane region" description="Helical" evidence="8">
    <location>
        <begin position="385"/>
        <end position="403"/>
    </location>
</feature>
<proteinExistence type="predicted"/>
<dbReference type="EMBL" id="LJJC01000006">
    <property type="protein sequence ID" value="KQL51593.1"/>
    <property type="molecule type" value="Genomic_DNA"/>
</dbReference>
<evidence type="ECO:0000256" key="1">
    <source>
        <dbReference type="ARBA" id="ARBA00004651"/>
    </source>
</evidence>
<dbReference type="RefSeq" id="WP_055741895.1">
    <property type="nucleotide sequence ID" value="NZ_JAAIWL010000028.1"/>
</dbReference>
<dbReference type="STRING" id="157838.AN964_21210"/>
<feature type="transmembrane region" description="Helical" evidence="8">
    <location>
        <begin position="415"/>
        <end position="435"/>
    </location>
</feature>
<dbReference type="PATRIC" id="fig|157838.3.peg.4655"/>
<dbReference type="GO" id="GO:0008324">
    <property type="term" value="F:monoatomic cation transmembrane transporter activity"/>
    <property type="evidence" value="ECO:0007669"/>
    <property type="project" value="InterPro"/>
</dbReference>
<dbReference type="PANTHER" id="PTHR32024">
    <property type="entry name" value="TRK SYSTEM POTASSIUM UPTAKE PROTEIN TRKG-RELATED"/>
    <property type="match status" value="1"/>
</dbReference>
<dbReference type="Proteomes" id="UP000051888">
    <property type="component" value="Unassembled WGS sequence"/>
</dbReference>
<dbReference type="InterPro" id="IPR003445">
    <property type="entry name" value="Cat_transpt"/>
</dbReference>
<organism evidence="9 10">
    <name type="scientific">Heyndrickxia shackletonii</name>
    <dbReference type="NCBI Taxonomy" id="157838"/>
    <lineage>
        <taxon>Bacteria</taxon>
        <taxon>Bacillati</taxon>
        <taxon>Bacillota</taxon>
        <taxon>Bacilli</taxon>
        <taxon>Bacillales</taxon>
        <taxon>Bacillaceae</taxon>
        <taxon>Heyndrickxia</taxon>
    </lineage>
</organism>
<dbReference type="GO" id="GO:0005886">
    <property type="term" value="C:plasma membrane"/>
    <property type="evidence" value="ECO:0007669"/>
    <property type="project" value="UniProtKB-SubCell"/>
</dbReference>
<name>A0A0Q3TD91_9BACI</name>
<feature type="transmembrane region" description="Helical" evidence="8">
    <location>
        <begin position="193"/>
        <end position="214"/>
    </location>
</feature>
<keyword evidence="6" id="KW-0406">Ion transport</keyword>
<feature type="transmembrane region" description="Helical" evidence="8">
    <location>
        <begin position="74"/>
        <end position="102"/>
    </location>
</feature>
<feature type="transmembrane region" description="Helical" evidence="8">
    <location>
        <begin position="235"/>
        <end position="257"/>
    </location>
</feature>
<dbReference type="OrthoDB" id="9810952at2"/>
<evidence type="ECO:0000256" key="5">
    <source>
        <dbReference type="ARBA" id="ARBA00022989"/>
    </source>
</evidence>
<keyword evidence="10" id="KW-1185">Reference proteome</keyword>
<protein>
    <submittedName>
        <fullName evidence="9">ATP synthase</fullName>
    </submittedName>
</protein>
<keyword evidence="5 8" id="KW-1133">Transmembrane helix</keyword>
<accession>A0A0Q3TD91</accession>
<comment type="subcellular location">
    <subcellularLocation>
        <location evidence="1">Cell membrane</location>
        <topology evidence="1">Multi-pass membrane protein</topology>
    </subcellularLocation>
</comment>
<evidence type="ECO:0000256" key="4">
    <source>
        <dbReference type="ARBA" id="ARBA00022692"/>
    </source>
</evidence>
<feature type="transmembrane region" description="Helical" evidence="8">
    <location>
        <begin position="133"/>
        <end position="153"/>
    </location>
</feature>
<dbReference type="AlphaFoldDB" id="A0A0Q3TD91"/>
<gene>
    <name evidence="9" type="ORF">AN964_21210</name>
</gene>
<keyword evidence="2" id="KW-0813">Transport</keyword>
<evidence type="ECO:0000313" key="9">
    <source>
        <dbReference type="EMBL" id="KQL51593.1"/>
    </source>
</evidence>
<evidence type="ECO:0000256" key="3">
    <source>
        <dbReference type="ARBA" id="ARBA00022475"/>
    </source>
</evidence>
<evidence type="ECO:0000256" key="7">
    <source>
        <dbReference type="ARBA" id="ARBA00023136"/>
    </source>
</evidence>